<dbReference type="AlphaFoldDB" id="A0A9W8NHC1"/>
<gene>
    <name evidence="5" type="ORF">NPX13_g4029</name>
</gene>
<dbReference type="VEuPathDB" id="FungiDB:F4678DRAFT_443156"/>
<feature type="domain" description="Clr5" evidence="4">
    <location>
        <begin position="13"/>
        <end position="64"/>
    </location>
</feature>
<dbReference type="InterPro" id="IPR025676">
    <property type="entry name" value="Clr5_dom"/>
</dbReference>
<dbReference type="PANTHER" id="PTHR24198">
    <property type="entry name" value="ANKYRIN REPEAT AND PROTEIN KINASE DOMAIN-CONTAINING PROTEIN"/>
    <property type="match status" value="1"/>
</dbReference>
<dbReference type="Proteomes" id="UP001148614">
    <property type="component" value="Unassembled WGS sequence"/>
</dbReference>
<name>A0A9W8NHC1_9PEZI</name>
<keyword evidence="6" id="KW-1185">Reference proteome</keyword>
<keyword evidence="1" id="KW-0677">Repeat</keyword>
<dbReference type="Pfam" id="PF12796">
    <property type="entry name" value="Ank_2"/>
    <property type="match status" value="2"/>
</dbReference>
<accession>A0A9W8NHC1</accession>
<evidence type="ECO:0000313" key="5">
    <source>
        <dbReference type="EMBL" id="KAJ3575458.1"/>
    </source>
</evidence>
<sequence>MAVMESSTKRIPSSEWLRRKSVIRRMYLGEKRSLKEIIQALAYDGFNPSENQLEYQLKLWGIHKNIPKRLAEATWQYIGYEIAARKARGEDTEVVVFGQVQGRKKIETETRRWYKFRYGGEPVPRLPEGISILLRKPSSSQPVPWPSALPWLQFQSKYVLPLRIRPLHSPWMGMPSASNIILDATLVTRRFAFQPSPYTSQLSLASLFEATVPESYPGEASNRANIILSGCRKQALEEQVIVLIFHLSNKMVRAPLEWDTLVCILECSGMMSEAMVGIDKSAATLLATREMLFQLSFMVILSPRLYGIFDINVSISRILKIIRWLLESGQSADTAVATQYGPITPLQIAAKILSKELLIELFKHGASNINLTRCEYAHPWDLPPLFIAAHFACQVDDLSVLDLLIASGATISHHSVMQYGFLSKVTFMTLLAGKKDEDIGLDIMKMAIATFADIAFDGGAQDFDATDILISAASRGNVKILKFLYDNKFSMTGANPFGLTALHAAAYEGQIKCCKFLLECGVGTGYCNPAIPSPIHLACYQNRAKVVKLLHMHGMRIDCKLSIPEKQRALVLQRYFCHNGPKMLSLLNRSESYKLATVTNILQRLQSPIDAVLYTDWERFARGVASSRRPPFFSHDYRSRSTLVSYLVRNGAAIPSSAVSCAAFYVDTELLSLALRSGIDPNANYWRPYSHWSSLGLSLLKHDNPKRRAELATILLNNGYKVAEADVEYAIRFGDIRLVRKTLRYFLHDDCHPPSLGPSMLEAALEVGGSLTIQEVLKYDLVCYSPSLLCVATYRAVTGLINSEVVSQILRLRSQDSTSKESIKIESTAVGIAACYEDMEILDLLLAHVPVSNIAYTSISISEILTEIEGIHGSHMKNVIENAYSKPGNTSRHHLCCSVLVYALDSSSEILHKLLDHGYKFDWIGVAIMTRLRRCDWHVNIPLDHTMVIRDDVGPNLALRWVIESGNIAQIRSLLQLCGPPENGMIRLGCYGGPLQVAIEIGSLEIFNALLEEGISPHAPAEGYNGMTALQAAAIFGRVGLAKLLIDLEVDVNAPGGRDDGRTALEGAAEHGHIDIIELLLQAGVAITGLGQRQYLRAIRFALSQCHYAAADMLKRYRKLSQEEVSMLDEKNLIRELPGLSYFCAPETEPPFSDCASSWSDCTEEEGRNFDVTSLDNSEAQTDEDFGVSNTETTFDEQEFHQKRQQEGEDISVIDIGIVADDLNLFGDGNSPMNELNSVPDITAPSEGIYNFDYPLFGIHEVQCDVEEEI</sequence>
<proteinExistence type="predicted"/>
<feature type="repeat" description="ANK" evidence="3">
    <location>
        <begin position="1025"/>
        <end position="1057"/>
    </location>
</feature>
<dbReference type="InterPro" id="IPR036770">
    <property type="entry name" value="Ankyrin_rpt-contain_sf"/>
</dbReference>
<comment type="caution">
    <text evidence="5">The sequence shown here is derived from an EMBL/GenBank/DDBJ whole genome shotgun (WGS) entry which is preliminary data.</text>
</comment>
<dbReference type="Pfam" id="PF14420">
    <property type="entry name" value="Clr5"/>
    <property type="match status" value="1"/>
</dbReference>
<dbReference type="PANTHER" id="PTHR24198:SF165">
    <property type="entry name" value="ANKYRIN REPEAT-CONTAINING PROTEIN-RELATED"/>
    <property type="match status" value="1"/>
</dbReference>
<dbReference type="EMBL" id="JANPWZ010000541">
    <property type="protein sequence ID" value="KAJ3575458.1"/>
    <property type="molecule type" value="Genomic_DNA"/>
</dbReference>
<dbReference type="SMART" id="SM00248">
    <property type="entry name" value="ANK"/>
    <property type="match status" value="11"/>
</dbReference>
<feature type="repeat" description="ANK" evidence="3">
    <location>
        <begin position="1060"/>
        <end position="1092"/>
    </location>
</feature>
<dbReference type="SUPFAM" id="SSF48403">
    <property type="entry name" value="Ankyrin repeat"/>
    <property type="match status" value="2"/>
</dbReference>
<evidence type="ECO:0000256" key="3">
    <source>
        <dbReference type="PROSITE-ProRule" id="PRU00023"/>
    </source>
</evidence>
<evidence type="ECO:0000256" key="2">
    <source>
        <dbReference type="ARBA" id="ARBA00023043"/>
    </source>
</evidence>
<organism evidence="5 6">
    <name type="scientific">Xylaria arbuscula</name>
    <dbReference type="NCBI Taxonomy" id="114810"/>
    <lineage>
        <taxon>Eukaryota</taxon>
        <taxon>Fungi</taxon>
        <taxon>Dikarya</taxon>
        <taxon>Ascomycota</taxon>
        <taxon>Pezizomycotina</taxon>
        <taxon>Sordariomycetes</taxon>
        <taxon>Xylariomycetidae</taxon>
        <taxon>Xylariales</taxon>
        <taxon>Xylariaceae</taxon>
        <taxon>Xylaria</taxon>
    </lineage>
</organism>
<feature type="repeat" description="ANK" evidence="3">
    <location>
        <begin position="497"/>
        <end position="529"/>
    </location>
</feature>
<dbReference type="InterPro" id="IPR002110">
    <property type="entry name" value="Ankyrin_rpt"/>
</dbReference>
<protein>
    <recommendedName>
        <fullName evidence="4">Clr5 domain-containing protein</fullName>
    </recommendedName>
</protein>
<dbReference type="PROSITE" id="PS50088">
    <property type="entry name" value="ANK_REPEAT"/>
    <property type="match status" value="3"/>
</dbReference>
<evidence type="ECO:0000313" key="6">
    <source>
        <dbReference type="Proteomes" id="UP001148614"/>
    </source>
</evidence>
<evidence type="ECO:0000259" key="4">
    <source>
        <dbReference type="Pfam" id="PF14420"/>
    </source>
</evidence>
<keyword evidence="2 3" id="KW-0040">ANK repeat</keyword>
<reference evidence="5" key="1">
    <citation type="submission" date="2022-07" db="EMBL/GenBank/DDBJ databases">
        <title>Genome Sequence of Xylaria arbuscula.</title>
        <authorList>
            <person name="Buettner E."/>
        </authorList>
    </citation>
    <scope>NUCLEOTIDE SEQUENCE</scope>
    <source>
        <strain evidence="5">VT107</strain>
    </source>
</reference>
<dbReference type="PROSITE" id="PS50297">
    <property type="entry name" value="ANK_REP_REGION"/>
    <property type="match status" value="3"/>
</dbReference>
<dbReference type="Gene3D" id="1.25.40.20">
    <property type="entry name" value="Ankyrin repeat-containing domain"/>
    <property type="match status" value="3"/>
</dbReference>
<evidence type="ECO:0000256" key="1">
    <source>
        <dbReference type="ARBA" id="ARBA00022737"/>
    </source>
</evidence>